<sequence>MDIFETDIAPARPYNFGLALAYLRSSTAAILERIDQQRFSRALTIAGSDVLVQITSMGPIDHTMLHLQLTGEKISKEIAEKAVSWVKRTFTLDTDPLSFHKLYAHDPILGRLIHNYRGLRPVLVADPYEALIWAIIGQQVHVRFARKLKLAFVELCGRKIAYDRTEYGVFPQPGDVAMLKEESLRDIQMSHQKARTIITVSEAVAGGDLNLPELRNVDYSLACKTLMQYKGVGRWTAESVLMRGLGFPDAIPAADVGLQSIIGRTYGIGKKATEEQVRQLAERWASWRGWAAFLWWFQLQAEELAKVNSK</sequence>
<dbReference type="CDD" id="cd00056">
    <property type="entry name" value="ENDO3c"/>
    <property type="match status" value="1"/>
</dbReference>
<dbReference type="PANTHER" id="PTHR43003">
    <property type="entry name" value="DNA-3-METHYLADENINE GLYCOSYLASE"/>
    <property type="match status" value="1"/>
</dbReference>
<dbReference type="PANTHER" id="PTHR43003:SF5">
    <property type="entry name" value="DNA-3-METHYLADENINE GLYCOSYLASE"/>
    <property type="match status" value="1"/>
</dbReference>
<dbReference type="Pfam" id="PF00730">
    <property type="entry name" value="HhH-GPD"/>
    <property type="match status" value="1"/>
</dbReference>
<dbReference type="InterPro" id="IPR023170">
    <property type="entry name" value="HhH_base_excis_C"/>
</dbReference>
<dbReference type="SUPFAM" id="SSF48150">
    <property type="entry name" value="DNA-glycosylase"/>
    <property type="match status" value="1"/>
</dbReference>
<evidence type="ECO:0000259" key="6">
    <source>
        <dbReference type="SMART" id="SM01009"/>
    </source>
</evidence>
<dbReference type="InterPro" id="IPR010316">
    <property type="entry name" value="AlkA_N"/>
</dbReference>
<dbReference type="Gene3D" id="1.10.1670.10">
    <property type="entry name" value="Helix-hairpin-Helix base-excision DNA repair enzymes (C-terminal)"/>
    <property type="match status" value="1"/>
</dbReference>
<dbReference type="InterPro" id="IPR037046">
    <property type="entry name" value="AlkA_N_sf"/>
</dbReference>
<dbReference type="Proteomes" id="UP001199916">
    <property type="component" value="Unassembled WGS sequence"/>
</dbReference>
<feature type="domain" description="DNA-3-methyladenine glycosylase AlkA N-terminal" evidence="6">
    <location>
        <begin position="5"/>
        <end position="126"/>
    </location>
</feature>
<accession>A0ABS8YHI0</accession>
<keyword evidence="8" id="KW-1185">Reference proteome</keyword>
<comment type="caution">
    <text evidence="7">The sequence shown here is derived from an EMBL/GenBank/DDBJ whole genome shotgun (WGS) entry which is preliminary data.</text>
</comment>
<evidence type="ECO:0000256" key="4">
    <source>
        <dbReference type="ARBA" id="ARBA00023204"/>
    </source>
</evidence>
<protein>
    <recommendedName>
        <fullName evidence="2">DNA-3-methyladenine glycosylase II</fullName>
        <ecNumber evidence="2">3.2.2.21</ecNumber>
    </recommendedName>
</protein>
<keyword evidence="3" id="KW-0227">DNA damage</keyword>
<dbReference type="EC" id="3.2.2.21" evidence="2"/>
<evidence type="ECO:0000259" key="5">
    <source>
        <dbReference type="SMART" id="SM00478"/>
    </source>
</evidence>
<dbReference type="EMBL" id="JAJNBZ010000006">
    <property type="protein sequence ID" value="MCE5169806.1"/>
    <property type="molecule type" value="Genomic_DNA"/>
</dbReference>
<evidence type="ECO:0000256" key="1">
    <source>
        <dbReference type="ARBA" id="ARBA00000086"/>
    </source>
</evidence>
<dbReference type="Gene3D" id="1.10.340.30">
    <property type="entry name" value="Hypothetical protein, domain 2"/>
    <property type="match status" value="1"/>
</dbReference>
<comment type="catalytic activity">
    <reaction evidence="1">
        <text>Hydrolysis of alkylated DNA, releasing 3-methyladenine, 3-methylguanine, 7-methylguanine and 7-methyladenine.</text>
        <dbReference type="EC" id="3.2.2.21"/>
    </reaction>
</comment>
<proteinExistence type="predicted"/>
<evidence type="ECO:0000256" key="3">
    <source>
        <dbReference type="ARBA" id="ARBA00022763"/>
    </source>
</evidence>
<name>A0ABS8YHI0_9BACL</name>
<dbReference type="SMART" id="SM00478">
    <property type="entry name" value="ENDO3c"/>
    <property type="match status" value="1"/>
</dbReference>
<evidence type="ECO:0000313" key="7">
    <source>
        <dbReference type="EMBL" id="MCE5169806.1"/>
    </source>
</evidence>
<dbReference type="SMART" id="SM01009">
    <property type="entry name" value="AlkA_N"/>
    <property type="match status" value="1"/>
</dbReference>
<dbReference type="InterPro" id="IPR051912">
    <property type="entry name" value="Alkylbase_DNA_Glycosylase/TA"/>
</dbReference>
<evidence type="ECO:0000256" key="2">
    <source>
        <dbReference type="ARBA" id="ARBA00012000"/>
    </source>
</evidence>
<evidence type="ECO:0000313" key="8">
    <source>
        <dbReference type="Proteomes" id="UP001199916"/>
    </source>
</evidence>
<dbReference type="Pfam" id="PF06029">
    <property type="entry name" value="AlkA_N"/>
    <property type="match status" value="1"/>
</dbReference>
<organism evidence="7 8">
    <name type="scientific">Paenibacillus profundus</name>
    <dbReference type="NCBI Taxonomy" id="1173085"/>
    <lineage>
        <taxon>Bacteria</taxon>
        <taxon>Bacillati</taxon>
        <taxon>Bacillota</taxon>
        <taxon>Bacilli</taxon>
        <taxon>Bacillales</taxon>
        <taxon>Paenibacillaceae</taxon>
        <taxon>Paenibacillus</taxon>
    </lineage>
</organism>
<gene>
    <name evidence="7" type="ORF">LQV63_10825</name>
</gene>
<dbReference type="InterPro" id="IPR011257">
    <property type="entry name" value="DNA_glycosylase"/>
</dbReference>
<dbReference type="Gene3D" id="3.30.310.20">
    <property type="entry name" value="DNA-3-methyladenine glycosylase AlkA, N-terminal domain"/>
    <property type="match status" value="1"/>
</dbReference>
<feature type="domain" description="HhH-GPD" evidence="5">
    <location>
        <begin position="136"/>
        <end position="300"/>
    </location>
</feature>
<dbReference type="RefSeq" id="WP_233696701.1">
    <property type="nucleotide sequence ID" value="NZ_JAJNBZ010000006.1"/>
</dbReference>
<keyword evidence="4" id="KW-0234">DNA repair</keyword>
<reference evidence="7 8" key="1">
    <citation type="submission" date="2021-11" db="EMBL/GenBank/DDBJ databases">
        <title>Draft genome sequence of Paenibacillus profundus YoMME, a new Gram-positive bacteria with exoelectrogenic properties.</title>
        <authorList>
            <person name="Hubenova Y."/>
            <person name="Hubenova E."/>
            <person name="Manasiev Y."/>
            <person name="Peykov S."/>
            <person name="Mitov M."/>
        </authorList>
    </citation>
    <scope>NUCLEOTIDE SEQUENCE [LARGE SCALE GENOMIC DNA]</scope>
    <source>
        <strain evidence="7 8">YoMME</strain>
    </source>
</reference>
<dbReference type="InterPro" id="IPR003265">
    <property type="entry name" value="HhH-GPD_domain"/>
</dbReference>